<comment type="caution">
    <text evidence="2">The sequence shown here is derived from an EMBL/GenBank/DDBJ whole genome shotgun (WGS) entry which is preliminary data.</text>
</comment>
<feature type="signal peptide" evidence="1">
    <location>
        <begin position="1"/>
        <end position="19"/>
    </location>
</feature>
<evidence type="ECO:0000313" key="3">
    <source>
        <dbReference type="Proteomes" id="UP001501758"/>
    </source>
</evidence>
<evidence type="ECO:0000256" key="1">
    <source>
        <dbReference type="SAM" id="SignalP"/>
    </source>
</evidence>
<evidence type="ECO:0000313" key="2">
    <source>
        <dbReference type="EMBL" id="GAA0718776.1"/>
    </source>
</evidence>
<organism evidence="2 3">
    <name type="scientific">Aquimarina litoralis</name>
    <dbReference type="NCBI Taxonomy" id="584605"/>
    <lineage>
        <taxon>Bacteria</taxon>
        <taxon>Pseudomonadati</taxon>
        <taxon>Bacteroidota</taxon>
        <taxon>Flavobacteriia</taxon>
        <taxon>Flavobacteriales</taxon>
        <taxon>Flavobacteriaceae</taxon>
        <taxon>Aquimarina</taxon>
    </lineage>
</organism>
<sequence>MRKTLSILLIIFCSLTVLGQKIKTASGDISVLAGEKELSVTFGYDNIKVHGYETEEEFIEDKMRIRERHKPGSGAGERFKGSWFADRDTVYAPMFIENLNYAIPKKRKIKVSENNPEAKYNLHVETLWVYPGYNVGFSQPCKIEVALKIYEIANPENVVWESKSPLRIEAKLAPYKREIRIGAAYGALAMKLSWFLRKKAK</sequence>
<name>A0ABP3TYX0_9FLAO</name>
<evidence type="ECO:0008006" key="4">
    <source>
        <dbReference type="Google" id="ProtNLM"/>
    </source>
</evidence>
<reference evidence="3" key="1">
    <citation type="journal article" date="2019" name="Int. J. Syst. Evol. Microbiol.">
        <title>The Global Catalogue of Microorganisms (GCM) 10K type strain sequencing project: providing services to taxonomists for standard genome sequencing and annotation.</title>
        <authorList>
            <consortium name="The Broad Institute Genomics Platform"/>
            <consortium name="The Broad Institute Genome Sequencing Center for Infectious Disease"/>
            <person name="Wu L."/>
            <person name="Ma J."/>
        </authorList>
    </citation>
    <scope>NUCLEOTIDE SEQUENCE [LARGE SCALE GENOMIC DNA]</scope>
    <source>
        <strain evidence="3">JCM 15974</strain>
    </source>
</reference>
<feature type="chain" id="PRO_5045241018" description="DUF3108 domain-containing protein" evidence="1">
    <location>
        <begin position="20"/>
        <end position="201"/>
    </location>
</feature>
<gene>
    <name evidence="2" type="ORF">GCM10009430_17330</name>
</gene>
<protein>
    <recommendedName>
        <fullName evidence="4">DUF3108 domain-containing protein</fullName>
    </recommendedName>
</protein>
<dbReference type="Proteomes" id="UP001501758">
    <property type="component" value="Unassembled WGS sequence"/>
</dbReference>
<dbReference type="RefSeq" id="WP_343911930.1">
    <property type="nucleotide sequence ID" value="NZ_BAAAGE010000001.1"/>
</dbReference>
<proteinExistence type="predicted"/>
<keyword evidence="1" id="KW-0732">Signal</keyword>
<accession>A0ABP3TYX0</accession>
<keyword evidence="3" id="KW-1185">Reference proteome</keyword>
<dbReference type="EMBL" id="BAAAGE010000001">
    <property type="protein sequence ID" value="GAA0718776.1"/>
    <property type="molecule type" value="Genomic_DNA"/>
</dbReference>